<reference evidence="1" key="1">
    <citation type="submission" date="2020-10" db="EMBL/GenBank/DDBJ databases">
        <title>Chromosome-scale genome assembly of the Allis shad, Alosa alosa.</title>
        <authorList>
            <person name="Margot Z."/>
            <person name="Christophe K."/>
            <person name="Cabau C."/>
            <person name="Louis A."/>
            <person name="Berthelot C."/>
            <person name="Parey E."/>
            <person name="Roest Crollius H."/>
            <person name="Montfort J."/>
            <person name="Robinson-Rechavi M."/>
            <person name="Bucao C."/>
            <person name="Bouchez O."/>
            <person name="Gislard M."/>
            <person name="Lluch J."/>
            <person name="Milhes M."/>
            <person name="Lampietro C."/>
            <person name="Lopez Roques C."/>
            <person name="Donnadieu C."/>
            <person name="Braasch I."/>
            <person name="Desvignes T."/>
            <person name="Postlethwait J."/>
            <person name="Bobe J."/>
            <person name="Guiguen Y."/>
        </authorList>
    </citation>
    <scope>NUCLEOTIDE SEQUENCE</scope>
    <source>
        <strain evidence="1">M-15738</strain>
        <tissue evidence="1">Blood</tissue>
    </source>
</reference>
<keyword evidence="2" id="KW-1185">Reference proteome</keyword>
<dbReference type="EMBL" id="JADWDJ010000004">
    <property type="protein sequence ID" value="KAG5282565.1"/>
    <property type="molecule type" value="Genomic_DNA"/>
</dbReference>
<protein>
    <submittedName>
        <fullName evidence="1">Uncharacterized protein</fullName>
    </submittedName>
</protein>
<evidence type="ECO:0000313" key="2">
    <source>
        <dbReference type="Proteomes" id="UP000823561"/>
    </source>
</evidence>
<comment type="caution">
    <text evidence="1">The sequence shown here is derived from an EMBL/GenBank/DDBJ whole genome shotgun (WGS) entry which is preliminary data.</text>
</comment>
<sequence length="72" mass="8289">MEVAREDGATRRFDRTQYLGEWRTGERRTGEVTGQLQVIICDQLSQVLDRYLLRGLTIKGNCMMKAYSGEAF</sequence>
<name>A0AAV6H5K3_9TELE</name>
<evidence type="ECO:0000313" key="1">
    <source>
        <dbReference type="EMBL" id="KAG5282565.1"/>
    </source>
</evidence>
<dbReference type="AlphaFoldDB" id="A0AAV6H5K3"/>
<dbReference type="Proteomes" id="UP000823561">
    <property type="component" value="Chromosome 4"/>
</dbReference>
<gene>
    <name evidence="1" type="ORF">AALO_G00057410</name>
</gene>
<accession>A0AAV6H5K3</accession>
<proteinExistence type="predicted"/>
<organism evidence="1 2">
    <name type="scientific">Alosa alosa</name>
    <name type="common">allis shad</name>
    <dbReference type="NCBI Taxonomy" id="278164"/>
    <lineage>
        <taxon>Eukaryota</taxon>
        <taxon>Metazoa</taxon>
        <taxon>Chordata</taxon>
        <taxon>Craniata</taxon>
        <taxon>Vertebrata</taxon>
        <taxon>Euteleostomi</taxon>
        <taxon>Actinopterygii</taxon>
        <taxon>Neopterygii</taxon>
        <taxon>Teleostei</taxon>
        <taxon>Clupei</taxon>
        <taxon>Clupeiformes</taxon>
        <taxon>Clupeoidei</taxon>
        <taxon>Clupeidae</taxon>
        <taxon>Alosa</taxon>
    </lineage>
</organism>